<keyword evidence="3" id="KW-1185">Reference proteome</keyword>
<proteinExistence type="predicted"/>
<dbReference type="RefSeq" id="WP_307270392.1">
    <property type="nucleotide sequence ID" value="NZ_JAUSVX010000002.1"/>
</dbReference>
<comment type="caution">
    <text evidence="2">The sequence shown here is derived from an EMBL/GenBank/DDBJ whole genome shotgun (WGS) entry which is preliminary data.</text>
</comment>
<feature type="region of interest" description="Disordered" evidence="1">
    <location>
        <begin position="1"/>
        <end position="31"/>
    </location>
</feature>
<evidence type="ECO:0000313" key="3">
    <source>
        <dbReference type="Proteomes" id="UP001242480"/>
    </source>
</evidence>
<evidence type="ECO:0000313" key="2">
    <source>
        <dbReference type="EMBL" id="MDQ0468760.1"/>
    </source>
</evidence>
<gene>
    <name evidence="2" type="ORF">QO011_001760</name>
</gene>
<dbReference type="SUPFAM" id="SSF53383">
    <property type="entry name" value="PLP-dependent transferases"/>
    <property type="match status" value="1"/>
</dbReference>
<dbReference type="Proteomes" id="UP001242480">
    <property type="component" value="Unassembled WGS sequence"/>
</dbReference>
<dbReference type="EMBL" id="JAUSVX010000002">
    <property type="protein sequence ID" value="MDQ0468760.1"/>
    <property type="molecule type" value="Genomic_DNA"/>
</dbReference>
<sequence>MPDRPNRRQGPSTRAIHPGYDPASAQGALTPPVSMTSTLLSMKPACTTHATSRRRSSAQAIAEMTAIHPAVASLSYPGLPAPPDSELDGGVVAGVALMDALALVSRAVGLENTEDLLDDVEQALAAAARGGRP</sequence>
<organism evidence="2 3">
    <name type="scientific">Labrys wisconsinensis</name>
    <dbReference type="NCBI Taxonomy" id="425677"/>
    <lineage>
        <taxon>Bacteria</taxon>
        <taxon>Pseudomonadati</taxon>
        <taxon>Pseudomonadota</taxon>
        <taxon>Alphaproteobacteria</taxon>
        <taxon>Hyphomicrobiales</taxon>
        <taxon>Xanthobacteraceae</taxon>
        <taxon>Labrys</taxon>
    </lineage>
</organism>
<reference evidence="2 3" key="1">
    <citation type="submission" date="2023-07" db="EMBL/GenBank/DDBJ databases">
        <title>Genomic Encyclopedia of Type Strains, Phase IV (KMG-IV): sequencing the most valuable type-strain genomes for metagenomic binning, comparative biology and taxonomic classification.</title>
        <authorList>
            <person name="Goeker M."/>
        </authorList>
    </citation>
    <scope>NUCLEOTIDE SEQUENCE [LARGE SCALE GENOMIC DNA]</scope>
    <source>
        <strain evidence="2 3">DSM 19619</strain>
    </source>
</reference>
<protein>
    <submittedName>
        <fullName evidence="2">Cystathionine beta-lyase/cystathionine gamma-synthase</fullName>
    </submittedName>
</protein>
<evidence type="ECO:0000256" key="1">
    <source>
        <dbReference type="SAM" id="MobiDB-lite"/>
    </source>
</evidence>
<name>A0ABU0J3B5_9HYPH</name>
<dbReference type="InterPro" id="IPR015424">
    <property type="entry name" value="PyrdxlP-dep_Trfase"/>
</dbReference>
<accession>A0ABU0J3B5</accession>